<keyword evidence="1" id="KW-0479">Metal-binding</keyword>
<dbReference type="RefSeq" id="XP_016900413.2">
    <property type="nucleotide sequence ID" value="XM_017044924.2"/>
</dbReference>
<keyword evidence="3" id="KW-1185">Reference proteome</keyword>
<dbReference type="AlphaFoldDB" id="A0A1S4DWR1"/>
<dbReference type="GO" id="GO:0051213">
    <property type="term" value="F:dioxygenase activity"/>
    <property type="evidence" value="ECO:0007669"/>
    <property type="project" value="UniProtKB-KW"/>
</dbReference>
<name>A0A1S4DWR1_CUCME</name>
<dbReference type="KEGG" id="cmo:103490084"/>
<dbReference type="InParanoid" id="A0A1S4DWR1"/>
<dbReference type="SUPFAM" id="SSF51197">
    <property type="entry name" value="Clavaminate synthase-like"/>
    <property type="match status" value="1"/>
</dbReference>
<dbReference type="InterPro" id="IPR027443">
    <property type="entry name" value="IPNS-like_sf"/>
</dbReference>
<dbReference type="InterPro" id="IPR005123">
    <property type="entry name" value="Oxoglu/Fe-dep_dioxygenase_dom"/>
</dbReference>
<proteinExistence type="inferred from homology"/>
<dbReference type="InterPro" id="IPR044861">
    <property type="entry name" value="IPNS-like_FE2OG_OXY"/>
</dbReference>
<dbReference type="eggNOG" id="KOG0143">
    <property type="taxonomic scope" value="Eukaryota"/>
</dbReference>
<sequence>MGIECLAKLEVPIIKLPNIDKKDDDIDPESSKLWLERSKQVRDALEEYGCFLCEYDDDESSRCCNSSSSSKLDSNYEEIFKGLKELFDFPLETKMKNVSDKPYHGFLDSRAPFVLPLHQSLGIENASSYEAVQSFVNLLWPSGNHHFCENLFAYSKKIAEMEQLVKRMVFESYGVGKYTDSHIASTTYLLRTMKYRIPKMGEENIGAEAHTDKSFFTILHQFDGVNGLQIKPKNYDQWLGVHFSPNYFLVMAGDACLAWSNGRIHSATHRVIIEGNKERYSTALFSYHKGIIEIPQELVDDKHPLRFKPFNHYGLLGYFSTDDCDKMPSTANAYCGV</sequence>
<dbReference type="Proteomes" id="UP001652600">
    <property type="component" value="Chromosome 4"/>
</dbReference>
<dbReference type="GeneID" id="103490084"/>
<evidence type="ECO:0000259" key="2">
    <source>
        <dbReference type="PROSITE" id="PS51471"/>
    </source>
</evidence>
<dbReference type="Pfam" id="PF03171">
    <property type="entry name" value="2OG-FeII_Oxy"/>
    <property type="match status" value="1"/>
</dbReference>
<evidence type="ECO:0000313" key="3">
    <source>
        <dbReference type="Proteomes" id="UP001652600"/>
    </source>
</evidence>
<evidence type="ECO:0000313" key="4">
    <source>
        <dbReference type="RefSeq" id="XP_016900413.2"/>
    </source>
</evidence>
<protein>
    <submittedName>
        <fullName evidence="4">Probable 2-oxoglutarate-dependent dioxygenase AOP1</fullName>
    </submittedName>
</protein>
<dbReference type="PROSITE" id="PS51471">
    <property type="entry name" value="FE2OG_OXY"/>
    <property type="match status" value="1"/>
</dbReference>
<evidence type="ECO:0000256" key="1">
    <source>
        <dbReference type="RuleBase" id="RU003682"/>
    </source>
</evidence>
<dbReference type="Gene3D" id="2.60.120.330">
    <property type="entry name" value="B-lactam Antibiotic, Isopenicillin N Synthase, Chain"/>
    <property type="match status" value="1"/>
</dbReference>
<dbReference type="PANTHER" id="PTHR47990">
    <property type="entry name" value="2-OXOGLUTARATE (2OG) AND FE(II)-DEPENDENT OXYGENASE SUPERFAMILY PROTEIN-RELATED"/>
    <property type="match status" value="1"/>
</dbReference>
<keyword evidence="1" id="KW-0408">Iron</keyword>
<dbReference type="GO" id="GO:0046872">
    <property type="term" value="F:metal ion binding"/>
    <property type="evidence" value="ECO:0007669"/>
    <property type="project" value="UniProtKB-KW"/>
</dbReference>
<feature type="domain" description="Fe2OG dioxygenase" evidence="2">
    <location>
        <begin position="185"/>
        <end position="288"/>
    </location>
</feature>
<organism evidence="3 4">
    <name type="scientific">Cucumis melo</name>
    <name type="common">Muskmelon</name>
    <dbReference type="NCBI Taxonomy" id="3656"/>
    <lineage>
        <taxon>Eukaryota</taxon>
        <taxon>Viridiplantae</taxon>
        <taxon>Streptophyta</taxon>
        <taxon>Embryophyta</taxon>
        <taxon>Tracheophyta</taxon>
        <taxon>Spermatophyta</taxon>
        <taxon>Magnoliopsida</taxon>
        <taxon>eudicotyledons</taxon>
        <taxon>Gunneridae</taxon>
        <taxon>Pentapetalae</taxon>
        <taxon>rosids</taxon>
        <taxon>fabids</taxon>
        <taxon>Cucurbitales</taxon>
        <taxon>Cucurbitaceae</taxon>
        <taxon>Benincaseae</taxon>
        <taxon>Cucumis</taxon>
    </lineage>
</organism>
<comment type="similarity">
    <text evidence="1">Belongs to the iron/ascorbate-dependent oxidoreductase family.</text>
</comment>
<reference evidence="4" key="1">
    <citation type="submission" date="2025-08" db="UniProtKB">
        <authorList>
            <consortium name="RefSeq"/>
        </authorList>
    </citation>
    <scope>IDENTIFICATION</scope>
    <source>
        <tissue evidence="4">Stem</tissue>
    </source>
</reference>
<dbReference type="InterPro" id="IPR050231">
    <property type="entry name" value="Iron_ascorbate_oxido_reductase"/>
</dbReference>
<keyword evidence="1" id="KW-0560">Oxidoreductase</keyword>
<keyword evidence="4" id="KW-0223">Dioxygenase</keyword>
<accession>A0A1S4DWR1</accession>
<gene>
    <name evidence="4" type="primary">LOC103490084</name>
</gene>